<keyword evidence="8 9" id="KW-0131">Cell cycle</keyword>
<dbReference type="PANTHER" id="PTHR35851:SF1">
    <property type="entry name" value="CELL DIVISION PROTEIN FTSQ"/>
    <property type="match status" value="1"/>
</dbReference>
<evidence type="ECO:0000256" key="7">
    <source>
        <dbReference type="ARBA" id="ARBA00023136"/>
    </source>
</evidence>
<dbReference type="Gene3D" id="3.40.50.11690">
    <property type="entry name" value="Cell division protein FtsQ/DivIB"/>
    <property type="match status" value="1"/>
</dbReference>
<dbReference type="InterPro" id="IPR045335">
    <property type="entry name" value="FtsQ_C_sf"/>
</dbReference>
<comment type="subcellular location">
    <subcellularLocation>
        <location evidence="9">Cell inner membrane</location>
        <topology evidence="9">Single-pass type II membrane protein</topology>
    </subcellularLocation>
    <subcellularLocation>
        <location evidence="1">Membrane</location>
    </subcellularLocation>
    <text evidence="9">Localizes to the division septum.</text>
</comment>
<comment type="subunit">
    <text evidence="9">Part of a complex composed of FtsB, FtsL and FtsQ.</text>
</comment>
<feature type="domain" description="POTRA" evidence="10">
    <location>
        <begin position="37"/>
        <end position="106"/>
    </location>
</feature>
<evidence type="ECO:0000313" key="11">
    <source>
        <dbReference type="EMBL" id="BBA36578.1"/>
    </source>
</evidence>
<dbReference type="Gene3D" id="3.10.20.310">
    <property type="entry name" value="membrane protein fhac"/>
    <property type="match status" value="1"/>
</dbReference>
<dbReference type="InterPro" id="IPR026579">
    <property type="entry name" value="FtsQ"/>
</dbReference>
<evidence type="ECO:0000313" key="12">
    <source>
        <dbReference type="Proteomes" id="UP000266313"/>
    </source>
</evidence>
<dbReference type="PANTHER" id="PTHR35851">
    <property type="entry name" value="CELL DIVISION PROTEIN FTSQ"/>
    <property type="match status" value="1"/>
</dbReference>
<keyword evidence="3 9" id="KW-0997">Cell inner membrane</keyword>
<evidence type="ECO:0000256" key="8">
    <source>
        <dbReference type="ARBA" id="ARBA00023306"/>
    </source>
</evidence>
<dbReference type="EMBL" id="AP017928">
    <property type="protein sequence ID" value="BBA36578.1"/>
    <property type="molecule type" value="Genomic_DNA"/>
</dbReference>
<dbReference type="GO" id="GO:0032153">
    <property type="term" value="C:cell division site"/>
    <property type="evidence" value="ECO:0007669"/>
    <property type="project" value="UniProtKB-UniRule"/>
</dbReference>
<dbReference type="GO" id="GO:0043093">
    <property type="term" value="P:FtsZ-dependent cytokinesis"/>
    <property type="evidence" value="ECO:0007669"/>
    <property type="project" value="UniProtKB-UniRule"/>
</dbReference>
<name>A0A250KY30_9GAMM</name>
<keyword evidence="7 9" id="KW-0472">Membrane</keyword>
<keyword evidence="6 9" id="KW-1133">Transmembrane helix</keyword>
<sequence length="260" mass="28953">MPIPERVPARALLFFGVLALCGWGSTGVDFGRLGDLMPIRYVRVEGEIHNLDPVAFTKSLLPLAQAGYFLADMHDIEETARSFPWVDRVQVARLWPDTLLLTVVEQKPVARTRDGGLINDRGTQFSPEEIQSQTNLPVLDGPPGHEKLLLATLFSLNGQLKRRGMRVDVLRLTGRRAWSARLSSGVEIEFGKQDPALALERLLALLPSLGEARIGALQKVDLRYPNGFAVRFRQQSSADAVSLIRPDLVECGRIRSRMYT</sequence>
<comment type="function">
    <text evidence="9">Essential cell division protein. May link together the upstream cell division proteins, which are predominantly cytoplasmic, with the downstream cell division proteins, which are predominantly periplasmic. May control correct divisome assembly.</text>
</comment>
<dbReference type="Pfam" id="PF08478">
    <property type="entry name" value="POTRA_1"/>
    <property type="match status" value="1"/>
</dbReference>
<keyword evidence="12" id="KW-1185">Reference proteome</keyword>
<gene>
    <name evidence="9" type="primary">ftsQ</name>
    <name evidence="11" type="ORF">sS8_4648</name>
</gene>
<dbReference type="InterPro" id="IPR013685">
    <property type="entry name" value="POTRA_FtsQ_type"/>
</dbReference>
<evidence type="ECO:0000256" key="5">
    <source>
        <dbReference type="ARBA" id="ARBA00022692"/>
    </source>
</evidence>
<evidence type="ECO:0000256" key="9">
    <source>
        <dbReference type="HAMAP-Rule" id="MF_00911"/>
    </source>
</evidence>
<dbReference type="Pfam" id="PF03799">
    <property type="entry name" value="FtsQ_DivIB_C"/>
    <property type="match status" value="1"/>
</dbReference>
<organism evidence="11 12">
    <name type="scientific">Methylocaldum marinum</name>
    <dbReference type="NCBI Taxonomy" id="1432792"/>
    <lineage>
        <taxon>Bacteria</taxon>
        <taxon>Pseudomonadati</taxon>
        <taxon>Pseudomonadota</taxon>
        <taxon>Gammaproteobacteria</taxon>
        <taxon>Methylococcales</taxon>
        <taxon>Methylococcaceae</taxon>
        <taxon>Methylocaldum</taxon>
    </lineage>
</organism>
<evidence type="ECO:0000256" key="1">
    <source>
        <dbReference type="ARBA" id="ARBA00004370"/>
    </source>
</evidence>
<reference evidence="11 12" key="1">
    <citation type="submission" date="2016-12" db="EMBL/GenBank/DDBJ databases">
        <title>Genome sequencing of Methylocaldum marinum.</title>
        <authorList>
            <person name="Takeuchi M."/>
            <person name="Kamagata Y."/>
            <person name="Hiraoka S."/>
            <person name="Oshima K."/>
            <person name="Hattori M."/>
            <person name="Iwasaki W."/>
        </authorList>
    </citation>
    <scope>NUCLEOTIDE SEQUENCE [LARGE SCALE GENOMIC DNA]</scope>
    <source>
        <strain evidence="11 12">S8</strain>
    </source>
</reference>
<evidence type="ECO:0000256" key="3">
    <source>
        <dbReference type="ARBA" id="ARBA00022519"/>
    </source>
</evidence>
<dbReference type="GO" id="GO:0005886">
    <property type="term" value="C:plasma membrane"/>
    <property type="evidence" value="ECO:0007669"/>
    <property type="project" value="UniProtKB-SubCell"/>
</dbReference>
<evidence type="ECO:0000256" key="2">
    <source>
        <dbReference type="ARBA" id="ARBA00022475"/>
    </source>
</evidence>
<dbReference type="AlphaFoldDB" id="A0A250KY30"/>
<keyword evidence="2 9" id="KW-1003">Cell membrane</keyword>
<dbReference type="KEGG" id="mmai:sS8_4648"/>
<accession>A0A250KY30</accession>
<comment type="similarity">
    <text evidence="9">Belongs to the FtsQ/DivIB family. FtsQ subfamily.</text>
</comment>
<dbReference type="InterPro" id="IPR005548">
    <property type="entry name" value="Cell_div_FtsQ/DivIB_C"/>
</dbReference>
<dbReference type="InterPro" id="IPR034746">
    <property type="entry name" value="POTRA"/>
</dbReference>
<evidence type="ECO:0000259" key="10">
    <source>
        <dbReference type="PROSITE" id="PS51779"/>
    </source>
</evidence>
<protein>
    <recommendedName>
        <fullName evidence="9">Cell division protein FtsQ</fullName>
    </recommendedName>
</protein>
<dbReference type="HAMAP" id="MF_00911">
    <property type="entry name" value="FtsQ_subfam"/>
    <property type="match status" value="1"/>
</dbReference>
<keyword evidence="5 9" id="KW-0812">Transmembrane</keyword>
<evidence type="ECO:0000256" key="4">
    <source>
        <dbReference type="ARBA" id="ARBA00022618"/>
    </source>
</evidence>
<dbReference type="GO" id="GO:0090529">
    <property type="term" value="P:cell septum assembly"/>
    <property type="evidence" value="ECO:0007669"/>
    <property type="project" value="InterPro"/>
</dbReference>
<keyword evidence="4 9" id="KW-0132">Cell division</keyword>
<evidence type="ECO:0000256" key="6">
    <source>
        <dbReference type="ARBA" id="ARBA00022989"/>
    </source>
</evidence>
<dbReference type="PROSITE" id="PS51779">
    <property type="entry name" value="POTRA"/>
    <property type="match status" value="1"/>
</dbReference>
<dbReference type="Proteomes" id="UP000266313">
    <property type="component" value="Chromosome"/>
</dbReference>
<proteinExistence type="inferred from homology"/>
<dbReference type="OrthoDB" id="9790370at2"/>